<reference evidence="1" key="1">
    <citation type="submission" date="2015-11" db="EMBL/GenBank/DDBJ databases">
        <title>De novo transcriptome assembly of four potential Pierce s Disease insect vectors from Arizona vineyards.</title>
        <authorList>
            <person name="Tassone E.E."/>
        </authorList>
    </citation>
    <scope>NUCLEOTIDE SEQUENCE</scope>
</reference>
<name>A0A1B6JT52_9HEMI</name>
<dbReference type="AlphaFoldDB" id="A0A1B6JT52"/>
<protein>
    <submittedName>
        <fullName evidence="1">Uncharacterized protein</fullName>
    </submittedName>
</protein>
<dbReference type="EMBL" id="GECU01005364">
    <property type="protein sequence ID" value="JAT02343.1"/>
    <property type="molecule type" value="Transcribed_RNA"/>
</dbReference>
<organism evidence="1">
    <name type="scientific">Homalodisca liturata</name>
    <dbReference type="NCBI Taxonomy" id="320908"/>
    <lineage>
        <taxon>Eukaryota</taxon>
        <taxon>Metazoa</taxon>
        <taxon>Ecdysozoa</taxon>
        <taxon>Arthropoda</taxon>
        <taxon>Hexapoda</taxon>
        <taxon>Insecta</taxon>
        <taxon>Pterygota</taxon>
        <taxon>Neoptera</taxon>
        <taxon>Paraneoptera</taxon>
        <taxon>Hemiptera</taxon>
        <taxon>Auchenorrhyncha</taxon>
        <taxon>Membracoidea</taxon>
        <taxon>Cicadellidae</taxon>
        <taxon>Cicadellinae</taxon>
        <taxon>Proconiini</taxon>
        <taxon>Homalodisca</taxon>
    </lineage>
</organism>
<evidence type="ECO:0000313" key="1">
    <source>
        <dbReference type="EMBL" id="JAT02343.1"/>
    </source>
</evidence>
<proteinExistence type="predicted"/>
<feature type="non-terminal residue" evidence="1">
    <location>
        <position position="1"/>
    </location>
</feature>
<accession>A0A1B6JT52</accession>
<gene>
    <name evidence="1" type="ORF">g.43010</name>
</gene>
<sequence length="167" mass="19280">QPSKYNLLVRKHKRLNMWTIIVLATAILTSATALENVVPYQYYYSYPQNYMSSATYTGWRGPTWRYPKSFQRSLLDTFSSLCPDCLKADGVDEVTGIPDLKDAIECLFFRTTNPTTNEMLYNVKRATYRYFLNVCKGTEYILNILPAGDVLKMFCSDIKQTVEEGYL</sequence>